<dbReference type="GO" id="GO:0003755">
    <property type="term" value="F:peptidyl-prolyl cis-trans isomerase activity"/>
    <property type="evidence" value="ECO:0007669"/>
    <property type="project" value="UniProtKB-EC"/>
</dbReference>
<keyword evidence="2 3" id="KW-0413">Isomerase</keyword>
<evidence type="ECO:0000313" key="6">
    <source>
        <dbReference type="Proteomes" id="UP001595892"/>
    </source>
</evidence>
<dbReference type="PROSITE" id="PS50072">
    <property type="entry name" value="CSA_PPIASE_2"/>
    <property type="match status" value="1"/>
</dbReference>
<protein>
    <recommendedName>
        <fullName evidence="3">Peptidyl-prolyl cis-trans isomerase</fullName>
        <shortName evidence="3">PPIase</shortName>
        <ecNumber evidence="3">5.2.1.8</ecNumber>
    </recommendedName>
</protein>
<keyword evidence="3" id="KW-0732">Signal</keyword>
<dbReference type="Proteomes" id="UP001595892">
    <property type="component" value="Unassembled WGS sequence"/>
</dbReference>
<evidence type="ECO:0000313" key="5">
    <source>
        <dbReference type="EMBL" id="MFC4728243.1"/>
    </source>
</evidence>
<dbReference type="InterPro" id="IPR002130">
    <property type="entry name" value="Cyclophilin-type_PPIase_dom"/>
</dbReference>
<keyword evidence="6" id="KW-1185">Reference proteome</keyword>
<comment type="similarity">
    <text evidence="3">Belongs to the cyclophilin-type PPIase family.</text>
</comment>
<feature type="domain" description="PPIase cyclophilin-type" evidence="4">
    <location>
        <begin position="52"/>
        <end position="211"/>
    </location>
</feature>
<evidence type="ECO:0000256" key="1">
    <source>
        <dbReference type="ARBA" id="ARBA00023110"/>
    </source>
</evidence>
<accession>A0ABV9NM97</accession>
<dbReference type="InterPro" id="IPR029000">
    <property type="entry name" value="Cyclophilin-like_dom_sf"/>
</dbReference>
<evidence type="ECO:0000256" key="3">
    <source>
        <dbReference type="RuleBase" id="RU363019"/>
    </source>
</evidence>
<dbReference type="RefSeq" id="WP_377004271.1">
    <property type="nucleotide sequence ID" value="NZ_JBHSGG010000024.1"/>
</dbReference>
<comment type="caution">
    <text evidence="5">The sequence shown here is derived from an EMBL/GenBank/DDBJ whole genome shotgun (WGS) entry which is preliminary data.</text>
</comment>
<proteinExistence type="inferred from homology"/>
<dbReference type="PANTHER" id="PTHR45625:SF4">
    <property type="entry name" value="PEPTIDYLPROLYL ISOMERASE DOMAIN AND WD REPEAT-CONTAINING PROTEIN 1"/>
    <property type="match status" value="1"/>
</dbReference>
<keyword evidence="1 3" id="KW-0697">Rotamase</keyword>
<dbReference type="EC" id="5.2.1.8" evidence="3"/>
<feature type="signal peptide" evidence="3">
    <location>
        <begin position="1"/>
        <end position="21"/>
    </location>
</feature>
<dbReference type="InterPro" id="IPR044666">
    <property type="entry name" value="Cyclophilin_A-like"/>
</dbReference>
<dbReference type="EMBL" id="JBHSGG010000024">
    <property type="protein sequence ID" value="MFC4728243.1"/>
    <property type="molecule type" value="Genomic_DNA"/>
</dbReference>
<comment type="function">
    <text evidence="3">PPIases accelerate the folding of proteins. It catalyzes the cis-trans isomerization of proline imidic peptide bonds in oligopeptides.</text>
</comment>
<dbReference type="Gene3D" id="2.40.100.10">
    <property type="entry name" value="Cyclophilin-like"/>
    <property type="match status" value="1"/>
</dbReference>
<comment type="catalytic activity">
    <reaction evidence="3">
        <text>[protein]-peptidylproline (omega=180) = [protein]-peptidylproline (omega=0)</text>
        <dbReference type="Rhea" id="RHEA:16237"/>
        <dbReference type="Rhea" id="RHEA-COMP:10747"/>
        <dbReference type="Rhea" id="RHEA-COMP:10748"/>
        <dbReference type="ChEBI" id="CHEBI:83833"/>
        <dbReference type="ChEBI" id="CHEBI:83834"/>
        <dbReference type="EC" id="5.2.1.8"/>
    </reaction>
</comment>
<dbReference type="SUPFAM" id="SSF50891">
    <property type="entry name" value="Cyclophilin-like"/>
    <property type="match status" value="1"/>
</dbReference>
<dbReference type="CDD" id="cd01920">
    <property type="entry name" value="cyclophilin_EcCYP_like"/>
    <property type="match status" value="1"/>
</dbReference>
<evidence type="ECO:0000259" key="4">
    <source>
        <dbReference type="PROSITE" id="PS50072"/>
    </source>
</evidence>
<reference evidence="6" key="1">
    <citation type="journal article" date="2019" name="Int. J. Syst. Evol. Microbiol.">
        <title>The Global Catalogue of Microorganisms (GCM) 10K type strain sequencing project: providing services to taxonomists for standard genome sequencing and annotation.</title>
        <authorList>
            <consortium name="The Broad Institute Genomics Platform"/>
            <consortium name="The Broad Institute Genome Sequencing Center for Infectious Disease"/>
            <person name="Wu L."/>
            <person name="Ma J."/>
        </authorList>
    </citation>
    <scope>NUCLEOTIDE SEQUENCE [LARGE SCALE GENOMIC DNA]</scope>
    <source>
        <strain evidence="6">CGMCC 1.13574</strain>
    </source>
</reference>
<evidence type="ECO:0000256" key="2">
    <source>
        <dbReference type="ARBA" id="ARBA00023235"/>
    </source>
</evidence>
<sequence>MFQRMPAFAAALLLASGGLFSSAPRAQEAPVDRVPTAEELAAPVSGPRAVLHTSMGEITIELYPQQAPQTVRNFTEYARSGFYNGTVFHRVIPDMLIQGGAYTPDMQPKPTRAPIPLESNNGLSNLRGMVAAARAAQPDSATSQFFINVVDNPRFDYSSEQSDYTRGYAVFGRVVDGMEVVDAIREVPTGARAPLQRDVPATPVTIERVELLDAPE</sequence>
<dbReference type="Pfam" id="PF00160">
    <property type="entry name" value="Pro_isomerase"/>
    <property type="match status" value="1"/>
</dbReference>
<dbReference type="PANTHER" id="PTHR45625">
    <property type="entry name" value="PEPTIDYL-PROLYL CIS-TRANS ISOMERASE-RELATED"/>
    <property type="match status" value="1"/>
</dbReference>
<feature type="chain" id="PRO_5044975457" description="Peptidyl-prolyl cis-trans isomerase" evidence="3">
    <location>
        <begin position="22"/>
        <end position="216"/>
    </location>
</feature>
<dbReference type="PRINTS" id="PR00153">
    <property type="entry name" value="CSAPPISMRASE"/>
</dbReference>
<organism evidence="5 6">
    <name type="scientific">Coralloluteibacterium thermophilum</name>
    <dbReference type="NCBI Taxonomy" id="2707049"/>
    <lineage>
        <taxon>Bacteria</taxon>
        <taxon>Pseudomonadati</taxon>
        <taxon>Pseudomonadota</taxon>
        <taxon>Gammaproteobacteria</taxon>
        <taxon>Lysobacterales</taxon>
        <taxon>Lysobacteraceae</taxon>
        <taxon>Coralloluteibacterium</taxon>
    </lineage>
</organism>
<gene>
    <name evidence="5" type="ORF">ACFO3Q_08685</name>
</gene>
<name>A0ABV9NM97_9GAMM</name>